<dbReference type="HOGENOM" id="CLU_037923_0_0_2"/>
<accession>H8I442</accession>
<dbReference type="AlphaFoldDB" id="H8I442"/>
<gene>
    <name evidence="1" type="ordered locus">Mtc_0414</name>
</gene>
<sequence>MSEVMYSKDSDNSLPNKNITIDIRPPVSVYATYRRLNYQPWYAIAEFVDNSTQNYYDHKSELLDAFKKTGEKCLDIKIQYDSDNNSLIIIDNANGMNIEELTRAIVLNRPPPNTSGRCEYGMGLKTAACWFGRNWSIETKRLGSTEKYTVFINVQDLIDKKIESIPIKIQPSEALDHYTIIKIWDLYKPLRTRTHQRIKDQLASMYRQDLRTGEISIWYGGIPLKFSEPPIFIEKFKDGTSKKWQKEINLDVYWKPGNKTLNAHGWIGIRIPGSQRDAGFVLFRRGRVILGGPDNGYKPIEIFGQGNSYCSQRLIGEIHMDDWPVTQSKDMFDWSGGLEDDFIDMLKAICKEYIDKAEEYRAKEPPTEKQMLEASKGPNKMLSETKLAECISSVLEAKETQKSKENDAKEIKANEEKTIIENIRSISKGPLSFKLALKDTNWHFLLYWQDQKTDAQWMSIDYSEEPSVKIYLNSAHPFFTPYLDSREMLELLQKFVISMALAEKLARMTSQRGLIDPADFRDNMNKVLRYASEIKEE</sequence>
<dbReference type="RefSeq" id="WP_014405020.1">
    <property type="nucleotide sequence ID" value="NC_017034.1"/>
</dbReference>
<dbReference type="Gene3D" id="3.30.565.10">
    <property type="entry name" value="Histidine kinase-like ATPase, C-terminal domain"/>
    <property type="match status" value="1"/>
</dbReference>
<evidence type="ECO:0008006" key="3">
    <source>
        <dbReference type="Google" id="ProtNLM"/>
    </source>
</evidence>
<dbReference type="Pfam" id="PF13589">
    <property type="entry name" value="HATPase_c_3"/>
    <property type="match status" value="1"/>
</dbReference>
<dbReference type="InterPro" id="IPR036890">
    <property type="entry name" value="HATPase_C_sf"/>
</dbReference>
<dbReference type="eggNOG" id="arCOG07860">
    <property type="taxonomic scope" value="Archaea"/>
</dbReference>
<dbReference type="STRING" id="1041930.Mtc_0414"/>
<organism evidence="1 2">
    <name type="scientific">Methanocella conradii (strain DSM 24694 / JCM 17849 / CGMCC 1.5162 / HZ254)</name>
    <dbReference type="NCBI Taxonomy" id="1041930"/>
    <lineage>
        <taxon>Archaea</taxon>
        <taxon>Methanobacteriati</taxon>
        <taxon>Methanobacteriota</taxon>
        <taxon>Stenosarchaea group</taxon>
        <taxon>Methanomicrobia</taxon>
        <taxon>Methanocellales</taxon>
        <taxon>Methanocellaceae</taxon>
        <taxon>Methanocella</taxon>
    </lineage>
</organism>
<evidence type="ECO:0000313" key="1">
    <source>
        <dbReference type="EMBL" id="AFC99181.1"/>
    </source>
</evidence>
<dbReference type="GeneID" id="11970298"/>
<evidence type="ECO:0000313" key="2">
    <source>
        <dbReference type="Proteomes" id="UP000005233"/>
    </source>
</evidence>
<dbReference type="EMBL" id="CP003243">
    <property type="protein sequence ID" value="AFC99181.1"/>
    <property type="molecule type" value="Genomic_DNA"/>
</dbReference>
<dbReference type="Proteomes" id="UP000005233">
    <property type="component" value="Chromosome"/>
</dbReference>
<dbReference type="SUPFAM" id="SSF55874">
    <property type="entry name" value="ATPase domain of HSP90 chaperone/DNA topoisomerase II/histidine kinase"/>
    <property type="match status" value="1"/>
</dbReference>
<reference evidence="1 2" key="1">
    <citation type="journal article" date="2012" name="J. Bacteriol.">
        <title>Complete genome sequence of a thermophilic methanogen, Methanocella conradii HZ254, isolated from Chinese rice field soil.</title>
        <authorList>
            <person name="Lu Z."/>
            <person name="Lu Y."/>
        </authorList>
    </citation>
    <scope>NUCLEOTIDE SEQUENCE [LARGE SCALE GENOMIC DNA]</scope>
    <source>
        <strain evidence="2">DSM 24694 / JCM 17849 / CGMCC 1.5162 / HZ254</strain>
    </source>
</reference>
<protein>
    <recommendedName>
        <fullName evidence="3">Histidine kinase-, DNA gyrase B-, and HSP90-like ATPase</fullName>
    </recommendedName>
</protein>
<dbReference type="KEGG" id="mez:Mtc_0414"/>
<name>H8I442_METCZ</name>
<proteinExistence type="predicted"/>
<keyword evidence="2" id="KW-1185">Reference proteome</keyword>